<dbReference type="Pfam" id="PF01154">
    <property type="entry name" value="HMG_CoA_synt_N"/>
    <property type="match status" value="1"/>
</dbReference>
<feature type="binding site" evidence="4">
    <location>
        <position position="275"/>
    </location>
    <ligand>
        <name>(3S)-3-hydroxy-3-methylglutaryl-CoA</name>
        <dbReference type="ChEBI" id="CHEBI:43074"/>
    </ligand>
</feature>
<feature type="active site" description="Proton donor/acceptor" evidence="3">
    <location>
        <position position="233"/>
    </location>
</feature>
<dbReference type="Proteomes" id="UP000309117">
    <property type="component" value="Unassembled WGS sequence"/>
</dbReference>
<dbReference type="CDD" id="cd00827">
    <property type="entry name" value="init_cond_enzymes"/>
    <property type="match status" value="1"/>
</dbReference>
<comment type="similarity">
    <text evidence="1">Belongs to the thiolase-like superfamily. HMG-CoA synthase family.</text>
</comment>
<feature type="active site" description="Acyl-thioester intermediate" evidence="3">
    <location>
        <position position="111"/>
    </location>
</feature>
<evidence type="ECO:0000313" key="8">
    <source>
        <dbReference type="Proteomes" id="UP000309117"/>
    </source>
</evidence>
<evidence type="ECO:0000256" key="4">
    <source>
        <dbReference type="PIRSR" id="PIRSR611554-2"/>
    </source>
</evidence>
<reference evidence="7 8" key="1">
    <citation type="submission" date="2019-04" db="EMBL/GenBank/DDBJ databases">
        <title>Microbes associate with the intestines of laboratory mice.</title>
        <authorList>
            <person name="Navarre W."/>
            <person name="Wong E."/>
            <person name="Huang K."/>
            <person name="Tropini C."/>
            <person name="Ng K."/>
            <person name="Yu B."/>
        </authorList>
    </citation>
    <scope>NUCLEOTIDE SEQUENCE [LARGE SCALE GENOMIC DNA]</scope>
    <source>
        <strain evidence="7 8">NM61_E11</strain>
    </source>
</reference>
<feature type="binding site" evidence="4">
    <location>
        <position position="242"/>
    </location>
    <ligand>
        <name>(3S)-3-hydroxy-3-methylglutaryl-CoA</name>
        <dbReference type="ChEBI" id="CHEBI:43074"/>
    </ligand>
</feature>
<evidence type="ECO:0000256" key="3">
    <source>
        <dbReference type="PIRSR" id="PIRSR611554-1"/>
    </source>
</evidence>
<sequence>MRIGIDQIGFYTPNKYVAMVDLAHARGEDPNKFLIGIGQRQMSVADKTQDAVSMGINATLRYLDQINKDKVGLLIFGTESSVDQSKSASLFVKSALHLRPEVRTFEVKEACFGLTAALMTARDFVRVHPDQTAIVIGSDIARYGVKTPGEVTQGAGSISLLVKSEPRILSLNDGHSAYSEDINDFWRPNNSAVAKVDGKYSTQVYLDFFKKTFEAYKEQKDWSTRDFSALIYHLPFTKQGLKANRLAIEDQDDVTKERLSETFEASKQLSMRVGNIYTASLYMSLLSLLENYDLEPNSLIGLFSYGSGAMAEFFSGNVVDGYKEWINPKRDAALLDDRQRLTVEEYEKVFNQALEPVANNQEFTSDEHQGVWYFAGVKNDIRQYRQV</sequence>
<dbReference type="PANTHER" id="PTHR43323:SF2">
    <property type="entry name" value="HYDROXYMETHYLGLUTARYL-COA SYNTHASE"/>
    <property type="match status" value="1"/>
</dbReference>
<evidence type="ECO:0000259" key="6">
    <source>
        <dbReference type="Pfam" id="PF08540"/>
    </source>
</evidence>
<dbReference type="GO" id="GO:0004421">
    <property type="term" value="F:hydroxymethylglutaryl-CoA synthase activity"/>
    <property type="evidence" value="ECO:0007669"/>
    <property type="project" value="UniProtKB-EC"/>
</dbReference>
<evidence type="ECO:0000256" key="1">
    <source>
        <dbReference type="ARBA" id="ARBA00007061"/>
    </source>
</evidence>
<dbReference type="RefSeq" id="WP_135960545.1">
    <property type="nucleotide sequence ID" value="NZ_CAJSYX010000005.1"/>
</dbReference>
<comment type="caution">
    <text evidence="7">The sequence shown here is derived from an EMBL/GenBank/DDBJ whole genome shotgun (WGS) entry which is preliminary data.</text>
</comment>
<feature type="domain" description="Hydroxymethylglutaryl-coenzyme A synthase C-terminal" evidence="6">
    <location>
        <begin position="253"/>
        <end position="382"/>
    </location>
</feature>
<evidence type="ECO:0000256" key="2">
    <source>
        <dbReference type="ARBA" id="ARBA00022679"/>
    </source>
</evidence>
<dbReference type="Gene3D" id="3.40.47.10">
    <property type="match status" value="2"/>
</dbReference>
<feature type="binding site" evidence="4">
    <location>
        <position position="143"/>
    </location>
    <ligand>
        <name>(3S)-3-hydroxy-3-methylglutaryl-CoA</name>
        <dbReference type="ChEBI" id="CHEBI:43074"/>
    </ligand>
</feature>
<dbReference type="PANTHER" id="PTHR43323">
    <property type="entry name" value="3-HYDROXY-3-METHYLGLUTARYL COENZYME A SYNTHASE"/>
    <property type="match status" value="1"/>
</dbReference>
<feature type="active site" description="Proton donor/acceptor" evidence="3">
    <location>
        <position position="79"/>
    </location>
</feature>
<organism evidence="7 8">
    <name type="scientific">Lactobacillus intestinalis</name>
    <dbReference type="NCBI Taxonomy" id="151781"/>
    <lineage>
        <taxon>Bacteria</taxon>
        <taxon>Bacillati</taxon>
        <taxon>Bacillota</taxon>
        <taxon>Bacilli</taxon>
        <taxon>Lactobacillales</taxon>
        <taxon>Lactobacillaceae</taxon>
        <taxon>Lactobacillus</taxon>
    </lineage>
</organism>
<gene>
    <name evidence="7" type="ORF">E5351_06190</name>
</gene>
<keyword evidence="7" id="KW-0012">Acyltransferase</keyword>
<feature type="binding site" evidence="4">
    <location>
        <position position="29"/>
    </location>
    <ligand>
        <name>(3S)-3-hydroxy-3-methylglutaryl-CoA</name>
        <dbReference type="ChEBI" id="CHEBI:43074"/>
    </ligand>
</feature>
<evidence type="ECO:0000259" key="5">
    <source>
        <dbReference type="Pfam" id="PF01154"/>
    </source>
</evidence>
<feature type="domain" description="Hydroxymethylglutaryl-coenzyme A synthase N-terminal" evidence="5">
    <location>
        <begin position="3"/>
        <end position="163"/>
    </location>
</feature>
<dbReference type="InterPro" id="IPR013528">
    <property type="entry name" value="HMG_CoA_synth_N"/>
</dbReference>
<dbReference type="AlphaFoldDB" id="A0A4S2BK01"/>
<proteinExistence type="inferred from homology"/>
<name>A0A4S2BK01_9LACO</name>
<dbReference type="InterPro" id="IPR011554">
    <property type="entry name" value="HMG_CoA_synthase_prok"/>
</dbReference>
<keyword evidence="2 7" id="KW-0808">Transferase</keyword>
<dbReference type="Pfam" id="PF08540">
    <property type="entry name" value="HMG_CoA_synt_C"/>
    <property type="match status" value="1"/>
</dbReference>
<dbReference type="InterPro" id="IPR016039">
    <property type="entry name" value="Thiolase-like"/>
</dbReference>
<dbReference type="GO" id="GO:0006084">
    <property type="term" value="P:acetyl-CoA metabolic process"/>
    <property type="evidence" value="ECO:0007669"/>
    <property type="project" value="InterPro"/>
</dbReference>
<dbReference type="EC" id="2.3.3.10" evidence="7"/>
<protein>
    <submittedName>
        <fullName evidence="7">Hydroxymethylglutaryl-CoA synthase</fullName>
        <ecNumber evidence="7">2.3.3.10</ecNumber>
    </submittedName>
</protein>
<dbReference type="EMBL" id="SRYV01000010">
    <property type="protein sequence ID" value="TGY14633.1"/>
    <property type="molecule type" value="Genomic_DNA"/>
</dbReference>
<dbReference type="InterPro" id="IPR013746">
    <property type="entry name" value="HMG_CoA_synt_C_dom"/>
</dbReference>
<accession>A0A4S2BK01</accession>
<dbReference type="SUPFAM" id="SSF53901">
    <property type="entry name" value="Thiolase-like"/>
    <property type="match status" value="2"/>
</dbReference>
<evidence type="ECO:0000313" key="7">
    <source>
        <dbReference type="EMBL" id="TGY14633.1"/>
    </source>
</evidence>
<dbReference type="NCBIfam" id="TIGR01835">
    <property type="entry name" value="HMG-CoA-S_prok"/>
    <property type="match status" value="1"/>
</dbReference>